<accession>A0A831RNQ7</accession>
<dbReference type="AlphaFoldDB" id="A0A831RNQ7"/>
<sequence length="431" mass="47961">MGRYRLTRRGFLQASALLAASTALPRSVLSGDGAPPATAGAVFYLPGYRPQRARYEGIPLSHHPDFTEGIPAGYEGPRTMVSRLAWNGTVKRRVFPLKGHQITVDRRFPLALFNSIDHPAMVTFDRHSLALDRLLEPHAEGFVGGGHALFTPDGCCLAVLERREMRPFTGRAEDHYGAIVLRDPISMQVMAVHSCHGVNPHEIRMVDDHIVAISNYGSAGWPVERGQRPDPFVVEPSITLVDLRNGALVEKYVGLDPQLEIRHLAVDGRGGLLAIQTRLVAAQQEPRLAGGSGRLYEADDTVDYRLWFAPAPLYSITAGERSPVPLADPMDQRQGQSILYDPRHDEFIVTYTSSHRIAVIDGTRRRVKRVIETDRLGLHYPRGLQPLPDTGLYAVSGSWRNIHLFERGTHRPVPQGVHYETWFGHSHMSVI</sequence>
<reference evidence="2" key="1">
    <citation type="journal article" date="2020" name="mSystems">
        <title>Genome- and Community-Level Interaction Insights into Carbon Utilization and Element Cycling Functions of Hydrothermarchaeota in Hydrothermal Sediment.</title>
        <authorList>
            <person name="Zhou Z."/>
            <person name="Liu Y."/>
            <person name="Xu W."/>
            <person name="Pan J."/>
            <person name="Luo Z.H."/>
            <person name="Li M."/>
        </authorList>
    </citation>
    <scope>NUCLEOTIDE SEQUENCE [LARGE SCALE GENOMIC DNA]</scope>
    <source>
        <strain evidence="2">HyVt-443</strain>
    </source>
</reference>
<dbReference type="Pfam" id="PF07433">
    <property type="entry name" value="DUF1513"/>
    <property type="match status" value="1"/>
</dbReference>
<name>A0A831RNQ7_9GAMM</name>
<comment type="caution">
    <text evidence="2">The sequence shown here is derived from an EMBL/GenBank/DDBJ whole genome shotgun (WGS) entry which is preliminary data.</text>
</comment>
<dbReference type="EMBL" id="DRKP01000173">
    <property type="protein sequence ID" value="HEB97487.1"/>
    <property type="molecule type" value="Genomic_DNA"/>
</dbReference>
<dbReference type="SUPFAM" id="SSF50969">
    <property type="entry name" value="YVTN repeat-like/Quinoprotein amine dehydrogenase"/>
    <property type="match status" value="1"/>
</dbReference>
<dbReference type="InterPro" id="IPR006311">
    <property type="entry name" value="TAT_signal"/>
</dbReference>
<dbReference type="InterPro" id="IPR011044">
    <property type="entry name" value="Quino_amine_DH_bsu"/>
</dbReference>
<dbReference type="Proteomes" id="UP000886251">
    <property type="component" value="Unassembled WGS sequence"/>
</dbReference>
<organism evidence="2">
    <name type="scientific">Sedimenticola thiotaurini</name>
    <dbReference type="NCBI Taxonomy" id="1543721"/>
    <lineage>
        <taxon>Bacteria</taxon>
        <taxon>Pseudomonadati</taxon>
        <taxon>Pseudomonadota</taxon>
        <taxon>Gammaproteobacteria</taxon>
        <taxon>Chromatiales</taxon>
        <taxon>Sedimenticolaceae</taxon>
        <taxon>Sedimenticola</taxon>
    </lineage>
</organism>
<keyword evidence="1" id="KW-0732">Signal</keyword>
<feature type="signal peptide" evidence="1">
    <location>
        <begin position="1"/>
        <end position="19"/>
    </location>
</feature>
<dbReference type="InterPro" id="IPR008311">
    <property type="entry name" value="UCP028101"/>
</dbReference>
<proteinExistence type="predicted"/>
<protein>
    <submittedName>
        <fullName evidence="2">DUF1513 domain-containing protein</fullName>
    </submittedName>
</protein>
<dbReference type="PROSITE" id="PS51318">
    <property type="entry name" value="TAT"/>
    <property type="match status" value="1"/>
</dbReference>
<evidence type="ECO:0000313" key="2">
    <source>
        <dbReference type="EMBL" id="HEB97487.1"/>
    </source>
</evidence>
<gene>
    <name evidence="2" type="ORF">ENI96_13775</name>
</gene>
<feature type="chain" id="PRO_5032878718" evidence="1">
    <location>
        <begin position="20"/>
        <end position="431"/>
    </location>
</feature>
<evidence type="ECO:0000256" key="1">
    <source>
        <dbReference type="SAM" id="SignalP"/>
    </source>
</evidence>